<dbReference type="Proteomes" id="UP000094067">
    <property type="component" value="Unassembled WGS sequence"/>
</dbReference>
<feature type="domain" description="Gfo/Idh/MocA-like oxidoreductase N-terminal" evidence="1">
    <location>
        <begin position="2"/>
        <end position="97"/>
    </location>
</feature>
<keyword evidence="2" id="KW-0560">Oxidoreductase</keyword>
<accession>A0A1E3AB52</accession>
<reference evidence="2 3" key="1">
    <citation type="submission" date="2016-07" db="EMBL/GenBank/DDBJ databases">
        <title>Characterization of isolates of Eisenbergiella tayi derived from blood cultures, using whole genome sequencing.</title>
        <authorList>
            <person name="Burdz T."/>
            <person name="Wiebe D."/>
            <person name="Huynh C."/>
            <person name="Bernard K."/>
        </authorList>
    </citation>
    <scope>NUCLEOTIDE SEQUENCE [LARGE SCALE GENOMIC DNA]</scope>
    <source>
        <strain evidence="2 3">NML 110608</strain>
    </source>
</reference>
<dbReference type="Pfam" id="PF01408">
    <property type="entry name" value="GFO_IDH_MocA"/>
    <property type="match status" value="1"/>
</dbReference>
<dbReference type="InterPro" id="IPR000683">
    <property type="entry name" value="Gfo/Idh/MocA-like_OxRdtase_N"/>
</dbReference>
<organism evidence="2 3">
    <name type="scientific">Eisenbergiella tayi</name>
    <dbReference type="NCBI Taxonomy" id="1432052"/>
    <lineage>
        <taxon>Bacteria</taxon>
        <taxon>Bacillati</taxon>
        <taxon>Bacillota</taxon>
        <taxon>Clostridia</taxon>
        <taxon>Lachnospirales</taxon>
        <taxon>Lachnospiraceae</taxon>
        <taxon>Eisenbergiella</taxon>
    </lineage>
</organism>
<dbReference type="RefSeq" id="WP_069151838.1">
    <property type="nucleotide sequence ID" value="NZ_MCGH01000002.1"/>
</dbReference>
<dbReference type="SUPFAM" id="SSF55347">
    <property type="entry name" value="Glyceraldehyde-3-phosphate dehydrogenase-like, C-terminal domain"/>
    <property type="match status" value="1"/>
</dbReference>
<dbReference type="EMBL" id="MCGH01000002">
    <property type="protein sequence ID" value="ODM05631.1"/>
    <property type="molecule type" value="Genomic_DNA"/>
</dbReference>
<sequence>MKICFIGAGSIGRRHIRNLSKLIPKHDLTIDLFRSGFGTPLDPETQKLIHKTYTNISQMNRDYDIIFITNPTSLHLNTLLQFQNHANAFFIEKPLFSNTCLSPKEIGLNTDKIYYVAAPMRYTALFQYIQTHIDFNQVYSIRCICSSFLPDWRPQTDYRQSYSAHKELGGGVSIDLIHEWDYITYLIGMPQIVYSIIDKISALEINSDDIAIYIAKYKNTTVELHLDYFGRKNIRQMEIYTANDTIICDFLENSISYLSIGDKIIIPEERDDYQSSELEYFLDIYNGLKPNTNDLINAYSVLKLAEGSYENKKEIIVK</sequence>
<dbReference type="Gene3D" id="3.40.50.720">
    <property type="entry name" value="NAD(P)-binding Rossmann-like Domain"/>
    <property type="match status" value="1"/>
</dbReference>
<dbReference type="Gene3D" id="3.30.360.10">
    <property type="entry name" value="Dihydrodipicolinate Reductase, domain 2"/>
    <property type="match status" value="1"/>
</dbReference>
<name>A0A1E3AB52_9FIRM</name>
<dbReference type="InterPro" id="IPR036291">
    <property type="entry name" value="NAD(P)-bd_dom_sf"/>
</dbReference>
<dbReference type="PANTHER" id="PTHR43377:SF1">
    <property type="entry name" value="BILIVERDIN REDUCTASE A"/>
    <property type="match status" value="1"/>
</dbReference>
<dbReference type="GO" id="GO:0000166">
    <property type="term" value="F:nucleotide binding"/>
    <property type="evidence" value="ECO:0007669"/>
    <property type="project" value="InterPro"/>
</dbReference>
<dbReference type="SUPFAM" id="SSF51735">
    <property type="entry name" value="NAD(P)-binding Rossmann-fold domains"/>
    <property type="match status" value="1"/>
</dbReference>
<dbReference type="PANTHER" id="PTHR43377">
    <property type="entry name" value="BILIVERDIN REDUCTASE A"/>
    <property type="match status" value="1"/>
</dbReference>
<proteinExistence type="predicted"/>
<protein>
    <submittedName>
        <fullName evidence="2">Inositol 2-dehydrogenase/D-chiro-inositol 3-dehydrogenase</fullName>
        <ecNumber evidence="2">1.1.1.18</ecNumber>
    </submittedName>
</protein>
<evidence type="ECO:0000259" key="1">
    <source>
        <dbReference type="Pfam" id="PF01408"/>
    </source>
</evidence>
<dbReference type="PATRIC" id="fig|1432052.4.peg.1702"/>
<evidence type="ECO:0000313" key="2">
    <source>
        <dbReference type="EMBL" id="ODM05631.1"/>
    </source>
</evidence>
<comment type="caution">
    <text evidence="2">The sequence shown here is derived from an EMBL/GenBank/DDBJ whole genome shotgun (WGS) entry which is preliminary data.</text>
</comment>
<dbReference type="EC" id="1.1.1.18" evidence="2"/>
<dbReference type="InterPro" id="IPR051450">
    <property type="entry name" value="Gfo/Idh/MocA_Oxidoreductases"/>
</dbReference>
<evidence type="ECO:0000313" key="3">
    <source>
        <dbReference type="Proteomes" id="UP000094067"/>
    </source>
</evidence>
<gene>
    <name evidence="2" type="primary">iolG_3</name>
    <name evidence="2" type="ORF">BEI61_01520</name>
</gene>
<dbReference type="GO" id="GO:0050112">
    <property type="term" value="F:inositol 2-dehydrogenase (NAD+) activity"/>
    <property type="evidence" value="ECO:0007669"/>
    <property type="project" value="UniProtKB-EC"/>
</dbReference>
<dbReference type="AlphaFoldDB" id="A0A1E3AB52"/>